<dbReference type="PANTHER" id="PTHR11017">
    <property type="entry name" value="LEUCINE-RICH REPEAT-CONTAINING PROTEIN"/>
    <property type="match status" value="1"/>
</dbReference>
<dbReference type="AlphaFoldDB" id="A0AAN9EFR2"/>
<dbReference type="SUPFAM" id="SSF52200">
    <property type="entry name" value="Toll/Interleukin receptor TIR domain"/>
    <property type="match status" value="1"/>
</dbReference>
<dbReference type="GO" id="GO:0043531">
    <property type="term" value="F:ADP binding"/>
    <property type="evidence" value="ECO:0007669"/>
    <property type="project" value="InterPro"/>
</dbReference>
<keyword evidence="2" id="KW-0677">Repeat</keyword>
<dbReference type="Gene3D" id="3.80.10.10">
    <property type="entry name" value="Ribonuclease Inhibitor"/>
    <property type="match status" value="3"/>
</dbReference>
<sequence>MLWGSHVSASRFIFPSQTPTKLNTRHFHFFIIVLYLFLLVHKTERERVMDATILSSYLGKEILFTILYCSLIAITSFFALFIHRFLFYSNNYKSNFLTPPPAAAATNNDVIEREEGINNDAINPHQIQKSISQDDAFHPKKFDVFISFRGEDTRGSFTSHLRDALLRKQITTFVDDKLIRGDEISTALLDAIQDSHISVIVLSENYASSKWCLDELAKILECKRSSGQDVIPVFYGVDPSHVRNQRGSYEKAFAEHERRFKNNQLKKWKQALTEAANLSGWDSCIYRDESRLIQEIVEDVLRKLEYKYPPRKLQGTFVINENLAHVESLFKEVQTIGIWGMGGIGKTTIAKWLFDKYSFEFHGSCFLPNIRENSGELGRTLDGLRHELLSKLLDDEKTTNVHSGYVMNRLRSKRFLIVLDDVSTLEQIEYLVGELQHSKSHNRIIITTRDKDVLKKGVDEIYEVKVLNFQESLQLFSLKAFDQKHPMTGYEELSKMAIDYAKGMPLAVEVLGSFLHSKTKKEWESELQKLKRIPEGKIQSVLKLSYNGLDYEEREIFLEIACFLKGDNKEHVINLLVSYGFAANIGLRTLQDKALITIREDEGVGMHDMIQEMGREIVRQECIEEPGRRSRLWDPKEIYDVLKNNKGTLAIKGVSLDVSQIGELHLSADAFKNLTDLRYFNFYLPSNAKYRPMYLSSRLRLFSDKLSYFQWNGYPSKSLPLGFCPEKLVELLMPNNHLQKLWDGVQNLASLKEINLKGSRWLKELPDFSLALNLEEINLTNCESLCHVHPSILSLHSLVSLLLQGCKKLKSLKSEIKLRSLRHLDLEGCASLKKFCVLSEEMSDVDLSNTSIKVLPSFIGSNTVLLLCNCKKLISLPSELPQSITYLDLSGSNIECLPASIRQLTMLKTLYLSDCKKLHSLPPELPQSITHLFLNGINIECLPASIKQLTKLITVHLKECKKLRSLPVELPQSITTLHLSGSNIEFLPASIKQLTMLDELYLSNCKKLHSLPPELPQSIRSLFLNGSNIEHLPESMKKLTRLYNLDLSDCKRLQSLPELPSVSRIFLNNSTSLVTAKFGTPWKDLVNGTITIEFVNCVKLDKHAQSSILETAYSSINQTRYWSLFRGKSFFPMRMPGSRVPEWFNDDNRSKGDSITIQNNPSSKIKAWVFCVVLSPFSFNPEEDYFYIKCYGASTSWKQAWRYIELNSDHIHLWVLQLNTFLDTPCTSPNSSFKFIVESHDHEGKPLPSARIKECGILPIYASEGEYCKSCY</sequence>
<dbReference type="InterPro" id="IPR058192">
    <property type="entry name" value="WHD_ROQ1-like"/>
</dbReference>
<dbReference type="InterPro" id="IPR002182">
    <property type="entry name" value="NB-ARC"/>
</dbReference>
<evidence type="ECO:0000256" key="1">
    <source>
        <dbReference type="ARBA" id="ARBA00022614"/>
    </source>
</evidence>
<evidence type="ECO:0000256" key="3">
    <source>
        <dbReference type="ARBA" id="ARBA00023027"/>
    </source>
</evidence>
<dbReference type="Pfam" id="PF23282">
    <property type="entry name" value="WHD_ROQ1"/>
    <property type="match status" value="1"/>
</dbReference>
<dbReference type="Gene3D" id="3.40.50.300">
    <property type="entry name" value="P-loop containing nucleotide triphosphate hydrolases"/>
    <property type="match status" value="1"/>
</dbReference>
<evidence type="ECO:0000313" key="6">
    <source>
        <dbReference type="EMBL" id="KAK7251791.1"/>
    </source>
</evidence>
<dbReference type="Gene3D" id="3.40.50.10140">
    <property type="entry name" value="Toll/interleukin-1 receptor homology (TIR) domain"/>
    <property type="match status" value="1"/>
</dbReference>
<feature type="domain" description="TIR" evidence="5">
    <location>
        <begin position="140"/>
        <end position="304"/>
    </location>
</feature>
<dbReference type="SUPFAM" id="SSF52540">
    <property type="entry name" value="P-loop containing nucleoside triphosphate hydrolases"/>
    <property type="match status" value="1"/>
</dbReference>
<dbReference type="InterPro" id="IPR011713">
    <property type="entry name" value="Leu-rich_rpt_3"/>
</dbReference>
<evidence type="ECO:0000313" key="7">
    <source>
        <dbReference type="Proteomes" id="UP001372338"/>
    </source>
</evidence>
<dbReference type="InterPro" id="IPR035897">
    <property type="entry name" value="Toll_tir_struct_dom_sf"/>
</dbReference>
<dbReference type="Gene3D" id="1.10.8.430">
    <property type="entry name" value="Helical domain of apoptotic protease-activating factors"/>
    <property type="match status" value="1"/>
</dbReference>
<dbReference type="EMBL" id="JAYWIO010000007">
    <property type="protein sequence ID" value="KAK7251791.1"/>
    <property type="molecule type" value="Genomic_DNA"/>
</dbReference>
<dbReference type="GO" id="GO:0006952">
    <property type="term" value="P:defense response"/>
    <property type="evidence" value="ECO:0007669"/>
    <property type="project" value="InterPro"/>
</dbReference>
<comment type="caution">
    <text evidence="6">The sequence shown here is derived from an EMBL/GenBank/DDBJ whole genome shotgun (WGS) entry which is preliminary data.</text>
</comment>
<dbReference type="InterPro" id="IPR027417">
    <property type="entry name" value="P-loop_NTPase"/>
</dbReference>
<dbReference type="Pfam" id="PF00931">
    <property type="entry name" value="NB-ARC"/>
    <property type="match status" value="1"/>
</dbReference>
<gene>
    <name evidence="6" type="ORF">RIF29_35313</name>
</gene>
<reference evidence="6 7" key="1">
    <citation type="submission" date="2024-01" db="EMBL/GenBank/DDBJ databases">
        <title>The genomes of 5 underutilized Papilionoideae crops provide insights into root nodulation and disease resistanc.</title>
        <authorList>
            <person name="Yuan L."/>
        </authorList>
    </citation>
    <scope>NUCLEOTIDE SEQUENCE [LARGE SCALE GENOMIC DNA]</scope>
    <source>
        <strain evidence="6">ZHUSHIDOU_FW_LH</strain>
        <tissue evidence="6">Leaf</tissue>
    </source>
</reference>
<keyword evidence="3" id="KW-0520">NAD</keyword>
<dbReference type="InterPro" id="IPR044974">
    <property type="entry name" value="Disease_R_plants"/>
</dbReference>
<evidence type="ECO:0000256" key="4">
    <source>
        <dbReference type="SAM" id="Phobius"/>
    </source>
</evidence>
<accession>A0AAN9EFR2</accession>
<dbReference type="SUPFAM" id="SSF52075">
    <property type="entry name" value="Outer arm dynein light chain 1"/>
    <property type="match status" value="1"/>
</dbReference>
<dbReference type="PRINTS" id="PR00364">
    <property type="entry name" value="DISEASERSIST"/>
</dbReference>
<dbReference type="InterPro" id="IPR000157">
    <property type="entry name" value="TIR_dom"/>
</dbReference>
<keyword evidence="7" id="KW-1185">Reference proteome</keyword>
<keyword evidence="4" id="KW-0812">Transmembrane</keyword>
<feature type="transmembrane region" description="Helical" evidence="4">
    <location>
        <begin position="62"/>
        <end position="86"/>
    </location>
</feature>
<organism evidence="6 7">
    <name type="scientific">Crotalaria pallida</name>
    <name type="common">Smooth rattlebox</name>
    <name type="synonym">Crotalaria striata</name>
    <dbReference type="NCBI Taxonomy" id="3830"/>
    <lineage>
        <taxon>Eukaryota</taxon>
        <taxon>Viridiplantae</taxon>
        <taxon>Streptophyta</taxon>
        <taxon>Embryophyta</taxon>
        <taxon>Tracheophyta</taxon>
        <taxon>Spermatophyta</taxon>
        <taxon>Magnoliopsida</taxon>
        <taxon>eudicotyledons</taxon>
        <taxon>Gunneridae</taxon>
        <taxon>Pentapetalae</taxon>
        <taxon>rosids</taxon>
        <taxon>fabids</taxon>
        <taxon>Fabales</taxon>
        <taxon>Fabaceae</taxon>
        <taxon>Papilionoideae</taxon>
        <taxon>50 kb inversion clade</taxon>
        <taxon>genistoids sensu lato</taxon>
        <taxon>core genistoids</taxon>
        <taxon>Crotalarieae</taxon>
        <taxon>Crotalaria</taxon>
    </lineage>
</organism>
<dbReference type="Pfam" id="PF07725">
    <property type="entry name" value="LRR_3"/>
    <property type="match status" value="1"/>
</dbReference>
<evidence type="ECO:0000256" key="2">
    <source>
        <dbReference type="ARBA" id="ARBA00022737"/>
    </source>
</evidence>
<dbReference type="GO" id="GO:0007165">
    <property type="term" value="P:signal transduction"/>
    <property type="evidence" value="ECO:0007669"/>
    <property type="project" value="InterPro"/>
</dbReference>
<dbReference type="InterPro" id="IPR042197">
    <property type="entry name" value="Apaf_helical"/>
</dbReference>
<dbReference type="FunFam" id="3.40.50.10140:FF:000007">
    <property type="entry name" value="Disease resistance protein (TIR-NBS-LRR class)"/>
    <property type="match status" value="1"/>
</dbReference>
<dbReference type="PANTHER" id="PTHR11017:SF243">
    <property type="entry name" value="ADP-RIBOSYL CYCLASE_CYCLIC ADP-RIBOSE HYDROLASE"/>
    <property type="match status" value="1"/>
</dbReference>
<dbReference type="PROSITE" id="PS50104">
    <property type="entry name" value="TIR"/>
    <property type="match status" value="1"/>
</dbReference>
<name>A0AAN9EFR2_CROPI</name>
<feature type="transmembrane region" description="Helical" evidence="4">
    <location>
        <begin position="25"/>
        <end position="41"/>
    </location>
</feature>
<proteinExistence type="predicted"/>
<keyword evidence="4" id="KW-1133">Transmembrane helix</keyword>
<protein>
    <recommendedName>
        <fullName evidence="5">TIR domain-containing protein</fullName>
    </recommendedName>
</protein>
<keyword evidence="4" id="KW-0472">Membrane</keyword>
<dbReference type="Pfam" id="PF01582">
    <property type="entry name" value="TIR"/>
    <property type="match status" value="1"/>
</dbReference>
<evidence type="ECO:0000259" key="5">
    <source>
        <dbReference type="PROSITE" id="PS50104"/>
    </source>
</evidence>
<dbReference type="SMART" id="SM00255">
    <property type="entry name" value="TIR"/>
    <property type="match status" value="1"/>
</dbReference>
<dbReference type="InterPro" id="IPR032675">
    <property type="entry name" value="LRR_dom_sf"/>
</dbReference>
<dbReference type="Proteomes" id="UP001372338">
    <property type="component" value="Unassembled WGS sequence"/>
</dbReference>
<dbReference type="SUPFAM" id="SSF52058">
    <property type="entry name" value="L domain-like"/>
    <property type="match status" value="1"/>
</dbReference>
<keyword evidence="1" id="KW-0433">Leucine-rich repeat</keyword>